<dbReference type="EMBL" id="AL646052">
    <property type="protein sequence ID" value="CAD15242.1"/>
    <property type="molecule type" value="Genomic_DNA"/>
</dbReference>
<dbReference type="PANTHER" id="PTHR23028:SF53">
    <property type="entry name" value="ACYL_TRANSF_3 DOMAIN-CONTAINING PROTEIN"/>
    <property type="match status" value="1"/>
</dbReference>
<feature type="transmembrane region" description="Helical" evidence="1">
    <location>
        <begin position="256"/>
        <end position="275"/>
    </location>
</feature>
<evidence type="ECO:0000313" key="4">
    <source>
        <dbReference type="Proteomes" id="UP000001436"/>
    </source>
</evidence>
<protein>
    <submittedName>
        <fullName evidence="3">Probable transferase transmembrane protein</fullName>
        <ecNumber evidence="3">2.-.-.-</ecNumber>
    </submittedName>
</protein>
<name>Q8XZ64_RALN1</name>
<feature type="transmembrane region" description="Helical" evidence="1">
    <location>
        <begin position="355"/>
        <end position="381"/>
    </location>
</feature>
<dbReference type="STRING" id="267608.RSc1540"/>
<keyword evidence="1 3" id="KW-0812">Transmembrane</keyword>
<dbReference type="GO" id="GO:0009103">
    <property type="term" value="P:lipopolysaccharide biosynthetic process"/>
    <property type="evidence" value="ECO:0007669"/>
    <property type="project" value="TreeGrafter"/>
</dbReference>
<dbReference type="HOGENOM" id="CLU_062164_0_0_4"/>
<evidence type="ECO:0000313" key="3">
    <source>
        <dbReference type="EMBL" id="CAD15242.1"/>
    </source>
</evidence>
<dbReference type="GO" id="GO:0016020">
    <property type="term" value="C:membrane"/>
    <property type="evidence" value="ECO:0007669"/>
    <property type="project" value="TreeGrafter"/>
</dbReference>
<keyword evidence="1" id="KW-1133">Transmembrane helix</keyword>
<feature type="transmembrane region" description="Helical" evidence="1">
    <location>
        <begin position="29"/>
        <end position="48"/>
    </location>
</feature>
<dbReference type="InterPro" id="IPR002656">
    <property type="entry name" value="Acyl_transf_3_dom"/>
</dbReference>
<dbReference type="InterPro" id="IPR050879">
    <property type="entry name" value="Acyltransferase_3"/>
</dbReference>
<accession>Q8XZ64</accession>
<organism evidence="3 4">
    <name type="scientific">Ralstonia nicotianae (strain ATCC BAA-1114 / GMI1000)</name>
    <name type="common">Ralstonia solanacearum</name>
    <dbReference type="NCBI Taxonomy" id="267608"/>
    <lineage>
        <taxon>Bacteria</taxon>
        <taxon>Pseudomonadati</taxon>
        <taxon>Pseudomonadota</taxon>
        <taxon>Betaproteobacteria</taxon>
        <taxon>Burkholderiales</taxon>
        <taxon>Burkholderiaceae</taxon>
        <taxon>Ralstonia</taxon>
        <taxon>Ralstonia solanacearum species complex</taxon>
    </lineage>
</organism>
<dbReference type="GO" id="GO:0016747">
    <property type="term" value="F:acyltransferase activity, transferring groups other than amino-acyl groups"/>
    <property type="evidence" value="ECO:0007669"/>
    <property type="project" value="InterPro"/>
</dbReference>
<dbReference type="AlphaFoldDB" id="Q8XZ64"/>
<feature type="transmembrane region" description="Helical" evidence="1">
    <location>
        <begin position="323"/>
        <end position="343"/>
    </location>
</feature>
<keyword evidence="1" id="KW-0472">Membrane</keyword>
<feature type="transmembrane region" description="Helical" evidence="1">
    <location>
        <begin position="281"/>
        <end position="302"/>
    </location>
</feature>
<feature type="domain" description="Acyltransferase 3" evidence="2">
    <location>
        <begin position="25"/>
        <end position="374"/>
    </location>
</feature>
<sequence>MALPCRLHCDCGENVAHVSQGFVGRLESLRGIAALGVAIFHALIWIAFGAERALFTQTVESVHGVQVTIARTILSAFCGPAAVIVFFVLSGFVLARSLRKEPLGAAMYIGYCLKRVMRILPALALSIAIVLVYLAVFYPGYQAFPAASIWFNWWYKEPITVVDVVKNLAMVSSSLNSNAWTLRIEMLASFALPFVVAIMGRSGMVRSLIAVAACFAWAAYTDNPASAPGEFAHYAYMFVLGVAVEKHIGQVARIPTWLSGLLVIASLSAMVAVNALWPLAHFLYCDAAIAVSAALLILVIVVDGNAKFLAIMDTRAVRFLGRVSYSFYILHFIFLYGTANLALRLFPEGVLVRYPLIASALVAIASIAMTLPFASLSYRFVERPMTAVGKRIAEMQWLRMRTSP</sequence>
<evidence type="ECO:0000259" key="2">
    <source>
        <dbReference type="Pfam" id="PF01757"/>
    </source>
</evidence>
<evidence type="ECO:0000256" key="1">
    <source>
        <dbReference type="SAM" id="Phobius"/>
    </source>
</evidence>
<feature type="transmembrane region" description="Helical" evidence="1">
    <location>
        <begin position="116"/>
        <end position="138"/>
    </location>
</feature>
<feature type="transmembrane region" description="Helical" evidence="1">
    <location>
        <begin position="226"/>
        <end position="244"/>
    </location>
</feature>
<gene>
    <name evidence="3" type="ordered locus">RSc1540</name>
</gene>
<dbReference type="eggNOG" id="COG1835">
    <property type="taxonomic scope" value="Bacteria"/>
</dbReference>
<keyword evidence="4" id="KW-1185">Reference proteome</keyword>
<dbReference type="PANTHER" id="PTHR23028">
    <property type="entry name" value="ACETYLTRANSFERASE"/>
    <property type="match status" value="1"/>
</dbReference>
<dbReference type="KEGG" id="rso:RSc1540"/>
<keyword evidence="3" id="KW-0808">Transferase</keyword>
<feature type="transmembrane region" description="Helical" evidence="1">
    <location>
        <begin position="180"/>
        <end position="198"/>
    </location>
</feature>
<dbReference type="Proteomes" id="UP000001436">
    <property type="component" value="Chromosome"/>
</dbReference>
<feature type="transmembrane region" description="Helical" evidence="1">
    <location>
        <begin position="203"/>
        <end position="220"/>
    </location>
</feature>
<dbReference type="Pfam" id="PF01757">
    <property type="entry name" value="Acyl_transf_3"/>
    <property type="match status" value="1"/>
</dbReference>
<reference evidence="3 4" key="1">
    <citation type="journal article" date="2002" name="Nature">
        <title>Genome sequence of the plant pathogen Ralstonia solanacearum.</title>
        <authorList>
            <person name="Salanoubat M."/>
            <person name="Genin S."/>
            <person name="Artiguenave F."/>
            <person name="Gouzy J."/>
            <person name="Mangenot S."/>
            <person name="Arlat M."/>
            <person name="Billault A."/>
            <person name="Brottier P."/>
            <person name="Camus J.C."/>
            <person name="Cattolico L."/>
            <person name="Chandler M."/>
            <person name="Choisne N."/>
            <person name="Claudel-Renard C."/>
            <person name="Cunnac S."/>
            <person name="Demange N."/>
            <person name="Gaspin C."/>
            <person name="Lavie M."/>
            <person name="Moisan A."/>
            <person name="Robert C."/>
            <person name="Saurin W."/>
            <person name="Schiex T."/>
            <person name="Siguier P."/>
            <person name="Thebault P."/>
            <person name="Whalen M."/>
            <person name="Wincker P."/>
            <person name="Levy M."/>
            <person name="Weissenbach J."/>
            <person name="Boucher C.A."/>
        </authorList>
    </citation>
    <scope>NUCLEOTIDE SEQUENCE [LARGE SCALE GENOMIC DNA]</scope>
    <source>
        <strain evidence="4">ATCC BAA-1114 / GMI1000</strain>
    </source>
</reference>
<feature type="transmembrane region" description="Helical" evidence="1">
    <location>
        <begin position="68"/>
        <end position="95"/>
    </location>
</feature>
<dbReference type="EC" id="2.-.-.-" evidence="3"/>
<proteinExistence type="predicted"/>
<dbReference type="EnsemblBacteria" id="CAD15242">
    <property type="protein sequence ID" value="CAD15242"/>
    <property type="gene ID" value="RSc1540"/>
</dbReference>